<evidence type="ECO:0000256" key="1">
    <source>
        <dbReference type="SAM" id="SignalP"/>
    </source>
</evidence>
<feature type="signal peptide" evidence="1">
    <location>
        <begin position="1"/>
        <end position="30"/>
    </location>
</feature>
<feature type="chain" id="PRO_5046544924" evidence="1">
    <location>
        <begin position="31"/>
        <end position="192"/>
    </location>
</feature>
<comment type="caution">
    <text evidence="2">The sequence shown here is derived from an EMBL/GenBank/DDBJ whole genome shotgun (WGS) entry which is preliminary data.</text>
</comment>
<accession>A0ABS7R2Y8</accession>
<protein>
    <submittedName>
        <fullName evidence="2">Uncharacterized protein</fullName>
    </submittedName>
</protein>
<gene>
    <name evidence="2" type="ORF">K7472_31275</name>
</gene>
<evidence type="ECO:0000313" key="2">
    <source>
        <dbReference type="EMBL" id="MBY8889291.1"/>
    </source>
</evidence>
<organism evidence="2 3">
    <name type="scientific">Streptantibioticus parmotrematis</name>
    <dbReference type="NCBI Taxonomy" id="2873249"/>
    <lineage>
        <taxon>Bacteria</taxon>
        <taxon>Bacillati</taxon>
        <taxon>Actinomycetota</taxon>
        <taxon>Actinomycetes</taxon>
        <taxon>Kitasatosporales</taxon>
        <taxon>Streptomycetaceae</taxon>
        <taxon>Streptantibioticus</taxon>
    </lineage>
</organism>
<dbReference type="Proteomes" id="UP001198565">
    <property type="component" value="Unassembled WGS sequence"/>
</dbReference>
<name>A0ABS7R2Y8_9ACTN</name>
<sequence length="192" mass="20070">MHVKRKLTAVTVVASTAAAIALAGATTANAATIPAQGVPTTAVKPGPRTIVELNSTPTSVPKLVNRPNWTTNHIGNIQDDGTRCGTTQIDYTSGRGPSTISLSVNKSVAATWSANASVQAGYVSLGVGFNVTSTYTVIRSISYPVPSGKVGVIRAYPSLESYSFDVYDRFNNKIGSGYAFKPSGVCFDTYAD</sequence>
<evidence type="ECO:0000313" key="3">
    <source>
        <dbReference type="Proteomes" id="UP001198565"/>
    </source>
</evidence>
<keyword evidence="3" id="KW-1185">Reference proteome</keyword>
<dbReference type="EMBL" id="JAINVZ010000040">
    <property type="protein sequence ID" value="MBY8889291.1"/>
    <property type="molecule type" value="Genomic_DNA"/>
</dbReference>
<reference evidence="2 3" key="1">
    <citation type="submission" date="2021-08" db="EMBL/GenBank/DDBJ databases">
        <title>Streptomyces sp. PTM05 isolated from lichen.</title>
        <authorList>
            <person name="Somphong A."/>
            <person name="Phongsopitanun W."/>
            <person name="Tanasupawat S."/>
        </authorList>
    </citation>
    <scope>NUCLEOTIDE SEQUENCE [LARGE SCALE GENOMIC DNA]</scope>
    <source>
        <strain evidence="2 3">Ptm05</strain>
    </source>
</reference>
<keyword evidence="1" id="KW-0732">Signal</keyword>
<dbReference type="RefSeq" id="WP_222982487.1">
    <property type="nucleotide sequence ID" value="NZ_JAINVZ010000040.1"/>
</dbReference>
<proteinExistence type="predicted"/>